<sequence>MNAVCFDIESTNLYADTATIIGYGLLHLNGKFQCAFVKENPEEGEKQLIEQCVRQLSKHECIVTFNGSGFDFPMLISRALKHEIDLSPISDISYIDLWLVIKDNLLLTRNSLDNAAKFFGIEKKTELSGKDVPNLYVKAMQGDRKALRKIKQHLKDDLQATLQLYLKLKPIIGPSYVFSVF</sequence>
<dbReference type="SUPFAM" id="SSF53098">
    <property type="entry name" value="Ribonuclease H-like"/>
    <property type="match status" value="1"/>
</dbReference>
<dbReference type="InterPro" id="IPR038720">
    <property type="entry name" value="YprB_RNase_H-like_dom"/>
</dbReference>
<proteinExistence type="predicted"/>
<dbReference type="PANTHER" id="PTHR38462:SF1">
    <property type="entry name" value="YPRB RIBONUCLEASE H-LIKE DOMAIN-CONTAINING PROTEIN"/>
    <property type="match status" value="1"/>
</dbReference>
<dbReference type="EMBL" id="QMWO01000102">
    <property type="protein sequence ID" value="RLG69043.1"/>
    <property type="molecule type" value="Genomic_DNA"/>
</dbReference>
<evidence type="ECO:0000259" key="1">
    <source>
        <dbReference type="Pfam" id="PF13482"/>
    </source>
</evidence>
<dbReference type="InterPro" id="IPR036397">
    <property type="entry name" value="RNaseH_sf"/>
</dbReference>
<dbReference type="Gene3D" id="3.30.420.10">
    <property type="entry name" value="Ribonuclease H-like superfamily/Ribonuclease H"/>
    <property type="match status" value="1"/>
</dbReference>
<feature type="domain" description="YprB ribonuclease H-like" evidence="1">
    <location>
        <begin position="4"/>
        <end position="167"/>
    </location>
</feature>
<dbReference type="Pfam" id="PF13482">
    <property type="entry name" value="RNase_H_2"/>
    <property type="match status" value="1"/>
</dbReference>
<name>A0A497JEY0_9ARCH</name>
<comment type="caution">
    <text evidence="2">The sequence shown here is derived from an EMBL/GenBank/DDBJ whole genome shotgun (WGS) entry which is preliminary data.</text>
</comment>
<evidence type="ECO:0000313" key="3">
    <source>
        <dbReference type="Proteomes" id="UP000277633"/>
    </source>
</evidence>
<dbReference type="GO" id="GO:0003676">
    <property type="term" value="F:nucleic acid binding"/>
    <property type="evidence" value="ECO:0007669"/>
    <property type="project" value="InterPro"/>
</dbReference>
<dbReference type="AlphaFoldDB" id="A0A497JEY0"/>
<dbReference type="PANTHER" id="PTHR38462">
    <property type="entry name" value="EXONUCLEASE-LIKE PROTEIN"/>
    <property type="match status" value="1"/>
</dbReference>
<dbReference type="Proteomes" id="UP000277633">
    <property type="component" value="Unassembled WGS sequence"/>
</dbReference>
<evidence type="ECO:0000313" key="2">
    <source>
        <dbReference type="EMBL" id="RLG69043.1"/>
    </source>
</evidence>
<dbReference type="InterPro" id="IPR012337">
    <property type="entry name" value="RNaseH-like_sf"/>
</dbReference>
<reference evidence="2 3" key="1">
    <citation type="submission" date="2018-06" db="EMBL/GenBank/DDBJ databases">
        <title>Extensive metabolic versatility and redundancy in microbially diverse, dynamic hydrothermal sediments.</title>
        <authorList>
            <person name="Dombrowski N."/>
            <person name="Teske A."/>
            <person name="Baker B.J."/>
        </authorList>
    </citation>
    <scope>NUCLEOTIDE SEQUENCE [LARGE SCALE GENOMIC DNA]</scope>
    <source>
        <strain evidence="2">B9_G13</strain>
    </source>
</reference>
<protein>
    <recommendedName>
        <fullName evidence="1">YprB ribonuclease H-like domain-containing protein</fullName>
    </recommendedName>
</protein>
<gene>
    <name evidence="2" type="ORF">DRO07_02780</name>
</gene>
<accession>A0A497JEY0</accession>
<organism evidence="2 3">
    <name type="scientific">Candidatus Iainarchaeum sp</name>
    <dbReference type="NCBI Taxonomy" id="3101447"/>
    <lineage>
        <taxon>Archaea</taxon>
        <taxon>Candidatus Iainarchaeota</taxon>
        <taxon>Candidatus Iainarchaeia</taxon>
        <taxon>Candidatus Iainarchaeales</taxon>
        <taxon>Candidatus Iainarchaeaceae</taxon>
        <taxon>Candidatus Iainarchaeum</taxon>
    </lineage>
</organism>